<dbReference type="EMBL" id="DS114007">
    <property type="protein sequence ID" value="EAX91847.1"/>
    <property type="molecule type" value="Genomic_DNA"/>
</dbReference>
<evidence type="ECO:0000256" key="1">
    <source>
        <dbReference type="ARBA" id="ARBA00023002"/>
    </source>
</evidence>
<dbReference type="PANTHER" id="PTHR43157:SF31">
    <property type="entry name" value="PHOSPHATIDYLINOSITOL-GLYCAN BIOSYNTHESIS CLASS F PROTEIN"/>
    <property type="match status" value="1"/>
</dbReference>
<keyword evidence="3" id="KW-1185">Reference proteome</keyword>
<gene>
    <name evidence="2" type="ORF">TVAG_262900</name>
</gene>
<dbReference type="FunCoup" id="A2FTC7">
    <property type="interactions" value="156"/>
</dbReference>
<dbReference type="Gene3D" id="3.40.50.720">
    <property type="entry name" value="NAD(P)-binding Rossmann-like Domain"/>
    <property type="match status" value="1"/>
</dbReference>
<dbReference type="KEGG" id="tva:4749551"/>
<evidence type="ECO:0000313" key="3">
    <source>
        <dbReference type="Proteomes" id="UP000001542"/>
    </source>
</evidence>
<dbReference type="InterPro" id="IPR036291">
    <property type="entry name" value="NAD(P)-bd_dom_sf"/>
</dbReference>
<dbReference type="STRING" id="5722.A2FTC7"/>
<keyword evidence="1" id="KW-0560">Oxidoreductase</keyword>
<dbReference type="Proteomes" id="UP000001542">
    <property type="component" value="Unassembled WGS sequence"/>
</dbReference>
<dbReference type="SUPFAM" id="SSF51735">
    <property type="entry name" value="NAD(P)-binding Rossmann-fold domains"/>
    <property type="match status" value="1"/>
</dbReference>
<dbReference type="Pfam" id="PF00106">
    <property type="entry name" value="adh_short"/>
    <property type="match status" value="1"/>
</dbReference>
<dbReference type="VEuPathDB" id="TrichDB:TVAGG3_0752030"/>
<dbReference type="InParanoid" id="A2FTC7"/>
<dbReference type="AlphaFoldDB" id="A2FTC7"/>
<accession>A2FTC7</accession>
<dbReference type="RefSeq" id="XP_001304777.1">
    <property type="nucleotide sequence ID" value="XM_001304776.1"/>
</dbReference>
<protein>
    <submittedName>
        <fullName evidence="2">Oxidoreductase, short chain dehydrogenase/reductase family protein</fullName>
    </submittedName>
</protein>
<proteinExistence type="predicted"/>
<dbReference type="PRINTS" id="PR00081">
    <property type="entry name" value="GDHRDH"/>
</dbReference>
<dbReference type="SMR" id="A2FTC7"/>
<dbReference type="InterPro" id="IPR002347">
    <property type="entry name" value="SDR_fam"/>
</dbReference>
<reference evidence="2" key="1">
    <citation type="submission" date="2006-10" db="EMBL/GenBank/DDBJ databases">
        <authorList>
            <person name="Amadeo P."/>
            <person name="Zhao Q."/>
            <person name="Wortman J."/>
            <person name="Fraser-Liggett C."/>
            <person name="Carlton J."/>
        </authorList>
    </citation>
    <scope>NUCLEOTIDE SEQUENCE</scope>
    <source>
        <strain evidence="2">G3</strain>
    </source>
</reference>
<dbReference type="OMA" id="CKGNAAM"/>
<dbReference type="PANTHER" id="PTHR43157">
    <property type="entry name" value="PHOSPHATIDYLINOSITOL-GLYCAN BIOSYNTHESIS CLASS F PROTEIN-RELATED"/>
    <property type="match status" value="1"/>
</dbReference>
<dbReference type="GO" id="GO:0016491">
    <property type="term" value="F:oxidoreductase activity"/>
    <property type="evidence" value="ECO:0007669"/>
    <property type="project" value="UniProtKB-KW"/>
</dbReference>
<dbReference type="eggNOG" id="KOG1208">
    <property type="taxonomic scope" value="Eukaryota"/>
</dbReference>
<name>A2FTC7_TRIV3</name>
<dbReference type="OrthoDB" id="191139at2759"/>
<reference evidence="2" key="2">
    <citation type="journal article" date="2007" name="Science">
        <title>Draft genome sequence of the sexually transmitted pathogen Trichomonas vaginalis.</title>
        <authorList>
            <person name="Carlton J.M."/>
            <person name="Hirt R.P."/>
            <person name="Silva J.C."/>
            <person name="Delcher A.L."/>
            <person name="Schatz M."/>
            <person name="Zhao Q."/>
            <person name="Wortman J.R."/>
            <person name="Bidwell S.L."/>
            <person name="Alsmark U.C.M."/>
            <person name="Besteiro S."/>
            <person name="Sicheritz-Ponten T."/>
            <person name="Noel C.J."/>
            <person name="Dacks J.B."/>
            <person name="Foster P.G."/>
            <person name="Simillion C."/>
            <person name="Van de Peer Y."/>
            <person name="Miranda-Saavedra D."/>
            <person name="Barton G.J."/>
            <person name="Westrop G.D."/>
            <person name="Mueller S."/>
            <person name="Dessi D."/>
            <person name="Fiori P.L."/>
            <person name="Ren Q."/>
            <person name="Paulsen I."/>
            <person name="Zhang H."/>
            <person name="Bastida-Corcuera F.D."/>
            <person name="Simoes-Barbosa A."/>
            <person name="Brown M.T."/>
            <person name="Hayes R.D."/>
            <person name="Mukherjee M."/>
            <person name="Okumura C.Y."/>
            <person name="Schneider R."/>
            <person name="Smith A.J."/>
            <person name="Vanacova S."/>
            <person name="Villalvazo M."/>
            <person name="Haas B.J."/>
            <person name="Pertea M."/>
            <person name="Feldblyum T.V."/>
            <person name="Utterback T.R."/>
            <person name="Shu C.L."/>
            <person name="Osoegawa K."/>
            <person name="de Jong P.J."/>
            <person name="Hrdy I."/>
            <person name="Horvathova L."/>
            <person name="Zubacova Z."/>
            <person name="Dolezal P."/>
            <person name="Malik S.B."/>
            <person name="Logsdon J.M. Jr."/>
            <person name="Henze K."/>
            <person name="Gupta A."/>
            <person name="Wang C.C."/>
            <person name="Dunne R.L."/>
            <person name="Upcroft J.A."/>
            <person name="Upcroft P."/>
            <person name="White O."/>
            <person name="Salzberg S.L."/>
            <person name="Tang P."/>
            <person name="Chiu C.-H."/>
            <person name="Lee Y.-S."/>
            <person name="Embley T.M."/>
            <person name="Coombs G.H."/>
            <person name="Mottram J.C."/>
            <person name="Tachezy J."/>
            <person name="Fraser-Liggett C.M."/>
            <person name="Johnson P.J."/>
        </authorList>
    </citation>
    <scope>NUCLEOTIDE SEQUENCE [LARGE SCALE GENOMIC DNA]</scope>
    <source>
        <strain evidence="2">G3</strain>
    </source>
</reference>
<sequence length="288" mass="32868">MQSKIIVITCSSDGIGRYTAKILAKQEHTIIMHGRNPEKTKEAYEEVKKESGNEKVDYFLADFLDFKSIKEFADKIKEKYDHIDVLINNAGAQFGTERQLTKEGYEKTMMINTYAPFLLTTLLLDSLKKSKSGRVVTTTSASHNLGGEPDLKDLEMNKNYSVTRSYGLSKLYVIWIMRHFIKEVERQGIKNVTFNLVHPGSTTTNLGRESTKGFGMKFLYTVFKPFNNTMAEAADPEIFAATSPTLEGISGKYFGPKGEDKIYEKTYTEEREQKLWDYCMNITAPYRN</sequence>
<organism evidence="2 3">
    <name type="scientific">Trichomonas vaginalis (strain ATCC PRA-98 / G3)</name>
    <dbReference type="NCBI Taxonomy" id="412133"/>
    <lineage>
        <taxon>Eukaryota</taxon>
        <taxon>Metamonada</taxon>
        <taxon>Parabasalia</taxon>
        <taxon>Trichomonadida</taxon>
        <taxon>Trichomonadidae</taxon>
        <taxon>Trichomonas</taxon>
    </lineage>
</organism>
<dbReference type="VEuPathDB" id="TrichDB:TVAG_262900"/>
<evidence type="ECO:0000313" key="2">
    <source>
        <dbReference type="EMBL" id="EAX91847.1"/>
    </source>
</evidence>